<dbReference type="EnsemblPlants" id="AES87779">
    <property type="protein sequence ID" value="AES87779"/>
    <property type="gene ID" value="MTR_4g034100"/>
</dbReference>
<proteinExistence type="predicted"/>
<reference evidence="2" key="3">
    <citation type="submission" date="2015-04" db="UniProtKB">
        <authorList>
            <consortium name="EnsemblPlants"/>
        </authorList>
    </citation>
    <scope>IDENTIFICATION</scope>
    <source>
        <strain evidence="2">cv. Jemalong A17</strain>
    </source>
</reference>
<dbReference type="PaxDb" id="3880-AES87779"/>
<name>G7JPB4_MEDTR</name>
<gene>
    <name evidence="1" type="ordered locus">MTR_4g034100</name>
</gene>
<reference evidence="1 3" key="2">
    <citation type="journal article" date="2014" name="BMC Genomics">
        <title>An improved genome release (version Mt4.0) for the model legume Medicago truncatula.</title>
        <authorList>
            <person name="Tang H."/>
            <person name="Krishnakumar V."/>
            <person name="Bidwell S."/>
            <person name="Rosen B."/>
            <person name="Chan A."/>
            <person name="Zhou S."/>
            <person name="Gentzbittel L."/>
            <person name="Childs K.L."/>
            <person name="Yandell M."/>
            <person name="Gundlach H."/>
            <person name="Mayer K.F."/>
            <person name="Schwartz D.C."/>
            <person name="Town C.D."/>
        </authorList>
    </citation>
    <scope>GENOME REANNOTATION</scope>
    <source>
        <strain evidence="2 3">cv. Jemalong A17</strain>
    </source>
</reference>
<evidence type="ECO:0000313" key="2">
    <source>
        <dbReference type="EnsemblPlants" id="AES87779"/>
    </source>
</evidence>
<dbReference type="Proteomes" id="UP000002051">
    <property type="component" value="Chromosome 4"/>
</dbReference>
<evidence type="ECO:0000313" key="3">
    <source>
        <dbReference type="Proteomes" id="UP000002051"/>
    </source>
</evidence>
<reference evidence="1 3" key="1">
    <citation type="journal article" date="2011" name="Nature">
        <title>The Medicago genome provides insight into the evolution of rhizobial symbioses.</title>
        <authorList>
            <person name="Young N.D."/>
            <person name="Debelle F."/>
            <person name="Oldroyd G.E."/>
            <person name="Geurts R."/>
            <person name="Cannon S.B."/>
            <person name="Udvardi M.K."/>
            <person name="Benedito V.A."/>
            <person name="Mayer K.F."/>
            <person name="Gouzy J."/>
            <person name="Schoof H."/>
            <person name="Van de Peer Y."/>
            <person name="Proost S."/>
            <person name="Cook D.R."/>
            <person name="Meyers B.C."/>
            <person name="Spannagl M."/>
            <person name="Cheung F."/>
            <person name="De Mita S."/>
            <person name="Krishnakumar V."/>
            <person name="Gundlach H."/>
            <person name="Zhou S."/>
            <person name="Mudge J."/>
            <person name="Bharti A.K."/>
            <person name="Murray J.D."/>
            <person name="Naoumkina M.A."/>
            <person name="Rosen B."/>
            <person name="Silverstein K.A."/>
            <person name="Tang H."/>
            <person name="Rombauts S."/>
            <person name="Zhao P.X."/>
            <person name="Zhou P."/>
            <person name="Barbe V."/>
            <person name="Bardou P."/>
            <person name="Bechner M."/>
            <person name="Bellec A."/>
            <person name="Berger A."/>
            <person name="Berges H."/>
            <person name="Bidwell S."/>
            <person name="Bisseling T."/>
            <person name="Choisne N."/>
            <person name="Couloux A."/>
            <person name="Denny R."/>
            <person name="Deshpande S."/>
            <person name="Dai X."/>
            <person name="Doyle J.J."/>
            <person name="Dudez A.M."/>
            <person name="Farmer A.D."/>
            <person name="Fouteau S."/>
            <person name="Franken C."/>
            <person name="Gibelin C."/>
            <person name="Gish J."/>
            <person name="Goldstein S."/>
            <person name="Gonzalez A.J."/>
            <person name="Green P.J."/>
            <person name="Hallab A."/>
            <person name="Hartog M."/>
            <person name="Hua A."/>
            <person name="Humphray S.J."/>
            <person name="Jeong D.H."/>
            <person name="Jing Y."/>
            <person name="Jocker A."/>
            <person name="Kenton S.M."/>
            <person name="Kim D.J."/>
            <person name="Klee K."/>
            <person name="Lai H."/>
            <person name="Lang C."/>
            <person name="Lin S."/>
            <person name="Macmil S.L."/>
            <person name="Magdelenat G."/>
            <person name="Matthews L."/>
            <person name="McCorrison J."/>
            <person name="Monaghan E.L."/>
            <person name="Mun J.H."/>
            <person name="Najar F.Z."/>
            <person name="Nicholson C."/>
            <person name="Noirot C."/>
            <person name="O'Bleness M."/>
            <person name="Paule C.R."/>
            <person name="Poulain J."/>
            <person name="Prion F."/>
            <person name="Qin B."/>
            <person name="Qu C."/>
            <person name="Retzel E.F."/>
            <person name="Riddle C."/>
            <person name="Sallet E."/>
            <person name="Samain S."/>
            <person name="Samson N."/>
            <person name="Sanders I."/>
            <person name="Saurat O."/>
            <person name="Scarpelli C."/>
            <person name="Schiex T."/>
            <person name="Segurens B."/>
            <person name="Severin A.J."/>
            <person name="Sherrier D.J."/>
            <person name="Shi R."/>
            <person name="Sims S."/>
            <person name="Singer S.R."/>
            <person name="Sinharoy S."/>
            <person name="Sterck L."/>
            <person name="Viollet A."/>
            <person name="Wang B.B."/>
            <person name="Wang K."/>
            <person name="Wang M."/>
            <person name="Wang X."/>
            <person name="Warfsmann J."/>
            <person name="Weissenbach J."/>
            <person name="White D.D."/>
            <person name="White J.D."/>
            <person name="Wiley G.B."/>
            <person name="Wincker P."/>
            <person name="Xing Y."/>
            <person name="Yang L."/>
            <person name="Yao Z."/>
            <person name="Ying F."/>
            <person name="Zhai J."/>
            <person name="Zhou L."/>
            <person name="Zuber A."/>
            <person name="Denarie J."/>
            <person name="Dixon R.A."/>
            <person name="May G.D."/>
            <person name="Schwartz D.C."/>
            <person name="Rogers J."/>
            <person name="Quetier F."/>
            <person name="Town C.D."/>
            <person name="Roe B.A."/>
        </authorList>
    </citation>
    <scope>NUCLEOTIDE SEQUENCE [LARGE SCALE GENOMIC DNA]</scope>
    <source>
        <strain evidence="1">A17</strain>
        <strain evidence="2 3">cv. Jemalong A17</strain>
    </source>
</reference>
<protein>
    <submittedName>
        <fullName evidence="1 2">Uncharacterized protein</fullName>
    </submittedName>
</protein>
<organism evidence="1 3">
    <name type="scientific">Medicago truncatula</name>
    <name type="common">Barrel medic</name>
    <name type="synonym">Medicago tribuloides</name>
    <dbReference type="NCBI Taxonomy" id="3880"/>
    <lineage>
        <taxon>Eukaryota</taxon>
        <taxon>Viridiplantae</taxon>
        <taxon>Streptophyta</taxon>
        <taxon>Embryophyta</taxon>
        <taxon>Tracheophyta</taxon>
        <taxon>Spermatophyta</taxon>
        <taxon>Magnoliopsida</taxon>
        <taxon>eudicotyledons</taxon>
        <taxon>Gunneridae</taxon>
        <taxon>Pentapetalae</taxon>
        <taxon>rosids</taxon>
        <taxon>fabids</taxon>
        <taxon>Fabales</taxon>
        <taxon>Fabaceae</taxon>
        <taxon>Papilionoideae</taxon>
        <taxon>50 kb inversion clade</taxon>
        <taxon>NPAAA clade</taxon>
        <taxon>Hologalegina</taxon>
        <taxon>IRL clade</taxon>
        <taxon>Trifolieae</taxon>
        <taxon>Medicago</taxon>
    </lineage>
</organism>
<accession>G7JPB4</accession>
<dbReference type="EMBL" id="CM001220">
    <property type="protein sequence ID" value="AES87779.2"/>
    <property type="molecule type" value="Genomic_DNA"/>
</dbReference>
<dbReference type="HOGENOM" id="CLU_1252291_0_0_1"/>
<dbReference type="PANTHER" id="PTHR33738">
    <property type="entry name" value="EMB|CAB82975.1"/>
    <property type="match status" value="1"/>
</dbReference>
<keyword evidence="3" id="KW-1185">Reference proteome</keyword>
<dbReference type="PANTHER" id="PTHR33738:SF1">
    <property type="entry name" value="PLANT_T7H20-70 PROTEIN"/>
    <property type="match status" value="1"/>
</dbReference>
<evidence type="ECO:0000313" key="1">
    <source>
        <dbReference type="EMBL" id="AES87779.2"/>
    </source>
</evidence>
<dbReference type="AlphaFoldDB" id="G7JPB4"/>
<accession>A0A0C3WUW1</accession>
<sequence length="221" mass="24996">MKTKAISVEQPEKQSCNTYYNPIRARTTAKNRRVGLLSNMEVGGAEGSRCSSHHHKRRLHLKMYWIPGGGGEFCVERWQRKETLKVRVFEDPSTPTFFQGKYGDGVPAHNPTIKLVNDLGDNVFRVRVSIPEPMPLNDISKIHENQSHTNKVKVTSSIFQDQIIGPCNLSSSIYYGGQDILYPAQNARLTSLKKYDWENDDSGVASRGDWWKDISQNLGDA</sequence>